<dbReference type="GO" id="GO:0005737">
    <property type="term" value="C:cytoplasm"/>
    <property type="evidence" value="ECO:0007669"/>
    <property type="project" value="UniProtKB-SubCell"/>
</dbReference>
<sequence>MEIPLFESSNGLCPYLEGKEWLSYLTHADYLDIYLYEAMINRGFRRSGRIFYQNQCRGCESCVPIRVLAEQFVPSKSQRKIWKKNQDLKVTLQPAKFDAEAFAIYDLFTQDRFNCSATAEDFQQFLVKTAVDTQMAKYYDHTGKMVAVGWLDILHQSISSVYFAFDPKESKRSLGTFSVLWEIELCKQYQKDFLHLGFWVKECQSMAYKSRFYPHQLLVEGVWAALQWSPKAGTPDLESE</sequence>
<gene>
    <name evidence="4" type="primary">bpt</name>
    <name evidence="7" type="ORF">A2557_06475</name>
</gene>
<dbReference type="GO" id="GO:0008914">
    <property type="term" value="F:leucyl-tRNA--protein transferase activity"/>
    <property type="evidence" value="ECO:0007669"/>
    <property type="project" value="UniProtKB-UniRule"/>
</dbReference>
<dbReference type="Pfam" id="PF04377">
    <property type="entry name" value="ATE_C"/>
    <property type="match status" value="1"/>
</dbReference>
<keyword evidence="2 4" id="KW-0808">Transferase</keyword>
<dbReference type="AlphaFoldDB" id="A0A1F6H2M6"/>
<evidence type="ECO:0000313" key="8">
    <source>
        <dbReference type="Proteomes" id="UP000177583"/>
    </source>
</evidence>
<comment type="catalytic activity">
    <reaction evidence="4">
        <text>N-terminal L-glutamyl-[protein] + L-leucyl-tRNA(Leu) = N-terminal L-leucyl-L-glutamyl-[protein] + tRNA(Leu) + H(+)</text>
        <dbReference type="Rhea" id="RHEA:50412"/>
        <dbReference type="Rhea" id="RHEA-COMP:9613"/>
        <dbReference type="Rhea" id="RHEA-COMP:9622"/>
        <dbReference type="Rhea" id="RHEA-COMP:12664"/>
        <dbReference type="Rhea" id="RHEA-COMP:12668"/>
        <dbReference type="ChEBI" id="CHEBI:15378"/>
        <dbReference type="ChEBI" id="CHEBI:64721"/>
        <dbReference type="ChEBI" id="CHEBI:78442"/>
        <dbReference type="ChEBI" id="CHEBI:78494"/>
        <dbReference type="ChEBI" id="CHEBI:133041"/>
        <dbReference type="EC" id="2.3.2.29"/>
    </reaction>
</comment>
<evidence type="ECO:0000256" key="1">
    <source>
        <dbReference type="ARBA" id="ARBA00022490"/>
    </source>
</evidence>
<dbReference type="SUPFAM" id="SSF55729">
    <property type="entry name" value="Acyl-CoA N-acyltransferases (Nat)"/>
    <property type="match status" value="1"/>
</dbReference>
<dbReference type="PANTHER" id="PTHR21367:SF1">
    <property type="entry name" value="ARGINYL-TRNA--PROTEIN TRANSFERASE 1"/>
    <property type="match status" value="1"/>
</dbReference>
<dbReference type="InterPro" id="IPR030700">
    <property type="entry name" value="N-end_Aminoacyl_Trfase"/>
</dbReference>
<dbReference type="EMBL" id="MFNF01000001">
    <property type="protein sequence ID" value="OGH04633.1"/>
    <property type="molecule type" value="Genomic_DNA"/>
</dbReference>
<dbReference type="InterPro" id="IPR017138">
    <property type="entry name" value="Asp_Glu_LeuTrfase"/>
</dbReference>
<protein>
    <recommendedName>
        <fullName evidence="4">Aspartate/glutamate leucyltransferase</fullName>
        <ecNumber evidence="4">2.3.2.29</ecNumber>
    </recommendedName>
</protein>
<dbReference type="Proteomes" id="UP000177583">
    <property type="component" value="Unassembled WGS sequence"/>
</dbReference>
<evidence type="ECO:0000259" key="5">
    <source>
        <dbReference type="Pfam" id="PF04376"/>
    </source>
</evidence>
<dbReference type="InterPro" id="IPR016181">
    <property type="entry name" value="Acyl_CoA_acyltransferase"/>
</dbReference>
<feature type="domain" description="N-end rule aminoacyl transferase C-terminal" evidence="6">
    <location>
        <begin position="101"/>
        <end position="218"/>
    </location>
</feature>
<feature type="domain" description="N-end aminoacyl transferase N-terminal" evidence="5">
    <location>
        <begin position="13"/>
        <end position="80"/>
    </location>
</feature>
<name>A0A1F6H2M6_9PROT</name>
<evidence type="ECO:0000256" key="3">
    <source>
        <dbReference type="ARBA" id="ARBA00023315"/>
    </source>
</evidence>
<dbReference type="PIRSF" id="PIRSF037208">
    <property type="entry name" value="ATE_pro_prd"/>
    <property type="match status" value="1"/>
</dbReference>
<evidence type="ECO:0000256" key="2">
    <source>
        <dbReference type="ARBA" id="ARBA00022679"/>
    </source>
</evidence>
<dbReference type="InterPro" id="IPR007471">
    <property type="entry name" value="N-end_Aminoacyl_Trfase_N"/>
</dbReference>
<dbReference type="NCBIfam" id="NF002346">
    <property type="entry name" value="PRK01305.2-3"/>
    <property type="match status" value="1"/>
</dbReference>
<evidence type="ECO:0000259" key="6">
    <source>
        <dbReference type="Pfam" id="PF04377"/>
    </source>
</evidence>
<reference evidence="7 8" key="1">
    <citation type="journal article" date="2016" name="Nat. Commun.">
        <title>Thousands of microbial genomes shed light on interconnected biogeochemical processes in an aquifer system.</title>
        <authorList>
            <person name="Anantharaman K."/>
            <person name="Brown C.T."/>
            <person name="Hug L.A."/>
            <person name="Sharon I."/>
            <person name="Castelle C.J."/>
            <person name="Probst A.J."/>
            <person name="Thomas B.C."/>
            <person name="Singh A."/>
            <person name="Wilkins M.J."/>
            <person name="Karaoz U."/>
            <person name="Brodie E.L."/>
            <person name="Williams K.H."/>
            <person name="Hubbard S.S."/>
            <person name="Banfield J.F."/>
        </authorList>
    </citation>
    <scope>NUCLEOTIDE SEQUENCE [LARGE SCALE GENOMIC DNA]</scope>
</reference>
<comment type="caution">
    <text evidence="7">The sequence shown here is derived from an EMBL/GenBank/DDBJ whole genome shotgun (WGS) entry which is preliminary data.</text>
</comment>
<dbReference type="EC" id="2.3.2.29" evidence="4"/>
<dbReference type="HAMAP" id="MF_00689">
    <property type="entry name" value="Bpt"/>
    <property type="match status" value="1"/>
</dbReference>
<organism evidence="7 8">
    <name type="scientific">Candidatus Lambdaproteobacteria bacterium RIFOXYD2_FULL_56_26</name>
    <dbReference type="NCBI Taxonomy" id="1817773"/>
    <lineage>
        <taxon>Bacteria</taxon>
        <taxon>Pseudomonadati</taxon>
        <taxon>Pseudomonadota</taxon>
        <taxon>Candidatus Lambdaproteobacteria</taxon>
    </lineage>
</organism>
<comment type="function">
    <text evidence="4">Functions in the N-end rule pathway of protein degradation where it conjugates Leu from its aminoacyl-tRNA to the N-termini of proteins containing an N-terminal aspartate or glutamate.</text>
</comment>
<comment type="subcellular location">
    <subcellularLocation>
        <location evidence="4">Cytoplasm</location>
    </subcellularLocation>
</comment>
<dbReference type="GO" id="GO:0071596">
    <property type="term" value="P:ubiquitin-dependent protein catabolic process via the N-end rule pathway"/>
    <property type="evidence" value="ECO:0007669"/>
    <property type="project" value="InterPro"/>
</dbReference>
<keyword evidence="3 4" id="KW-0012">Acyltransferase</keyword>
<dbReference type="Pfam" id="PF04376">
    <property type="entry name" value="ATE_N"/>
    <property type="match status" value="1"/>
</dbReference>
<comment type="catalytic activity">
    <reaction evidence="4">
        <text>N-terminal L-aspartyl-[protein] + L-leucyl-tRNA(Leu) = N-terminal L-leucyl-L-aspartyl-[protein] + tRNA(Leu) + H(+)</text>
        <dbReference type="Rhea" id="RHEA:50420"/>
        <dbReference type="Rhea" id="RHEA-COMP:9613"/>
        <dbReference type="Rhea" id="RHEA-COMP:9622"/>
        <dbReference type="Rhea" id="RHEA-COMP:12669"/>
        <dbReference type="Rhea" id="RHEA-COMP:12674"/>
        <dbReference type="ChEBI" id="CHEBI:15378"/>
        <dbReference type="ChEBI" id="CHEBI:64720"/>
        <dbReference type="ChEBI" id="CHEBI:78442"/>
        <dbReference type="ChEBI" id="CHEBI:78494"/>
        <dbReference type="ChEBI" id="CHEBI:133042"/>
        <dbReference type="EC" id="2.3.2.29"/>
    </reaction>
</comment>
<keyword evidence="1 4" id="KW-0963">Cytoplasm</keyword>
<dbReference type="InterPro" id="IPR007472">
    <property type="entry name" value="N-end_Aminoacyl_Trfase_C"/>
</dbReference>
<evidence type="ECO:0000313" key="7">
    <source>
        <dbReference type="EMBL" id="OGH04633.1"/>
    </source>
</evidence>
<evidence type="ECO:0000256" key="4">
    <source>
        <dbReference type="HAMAP-Rule" id="MF_00689"/>
    </source>
</evidence>
<comment type="similarity">
    <text evidence="4">Belongs to the R-transferase family. Bpt subfamily.</text>
</comment>
<accession>A0A1F6H2M6</accession>
<proteinExistence type="inferred from homology"/>
<dbReference type="PANTHER" id="PTHR21367">
    <property type="entry name" value="ARGININE-TRNA-PROTEIN TRANSFERASE 1"/>
    <property type="match status" value="1"/>
</dbReference>
<dbReference type="GO" id="GO:0004057">
    <property type="term" value="F:arginyl-tRNA--protein transferase activity"/>
    <property type="evidence" value="ECO:0007669"/>
    <property type="project" value="InterPro"/>
</dbReference>